<dbReference type="SUPFAM" id="SSF52540">
    <property type="entry name" value="P-loop containing nucleoside triphosphate hydrolases"/>
    <property type="match status" value="2"/>
</dbReference>
<dbReference type="OrthoDB" id="3247852at2"/>
<evidence type="ECO:0000313" key="1">
    <source>
        <dbReference type="EMBL" id="PRP97312.1"/>
    </source>
</evidence>
<dbReference type="AlphaFoldDB" id="A0A2S9XWT7"/>
<reference evidence="1 2" key="1">
    <citation type="submission" date="2018-03" db="EMBL/GenBank/DDBJ databases">
        <title>Draft Genome Sequences of the Obligatory Marine Myxobacteria Enhygromyxa salina SWB007.</title>
        <authorList>
            <person name="Poehlein A."/>
            <person name="Moghaddam J.A."/>
            <person name="Harms H."/>
            <person name="Alanjari M."/>
            <person name="Koenig G.M."/>
            <person name="Daniel R."/>
            <person name="Schaeberle T.F."/>
        </authorList>
    </citation>
    <scope>NUCLEOTIDE SEQUENCE [LARGE SCALE GENOMIC DNA]</scope>
    <source>
        <strain evidence="1 2">SWB007</strain>
    </source>
</reference>
<dbReference type="InterPro" id="IPR027417">
    <property type="entry name" value="P-loop_NTPase"/>
</dbReference>
<dbReference type="RefSeq" id="WP_106093487.1">
    <property type="nucleotide sequence ID" value="NZ_PVNL01000130.1"/>
</dbReference>
<organism evidence="1 2">
    <name type="scientific">Enhygromyxa salina</name>
    <dbReference type="NCBI Taxonomy" id="215803"/>
    <lineage>
        <taxon>Bacteria</taxon>
        <taxon>Pseudomonadati</taxon>
        <taxon>Myxococcota</taxon>
        <taxon>Polyangia</taxon>
        <taxon>Nannocystales</taxon>
        <taxon>Nannocystaceae</taxon>
        <taxon>Enhygromyxa</taxon>
    </lineage>
</organism>
<accession>A0A2S9XWT7</accession>
<dbReference type="Proteomes" id="UP000238823">
    <property type="component" value="Unassembled WGS sequence"/>
</dbReference>
<name>A0A2S9XWT7_9BACT</name>
<evidence type="ECO:0000313" key="2">
    <source>
        <dbReference type="Proteomes" id="UP000238823"/>
    </source>
</evidence>
<dbReference type="EMBL" id="PVNL01000130">
    <property type="protein sequence ID" value="PRP97312.1"/>
    <property type="molecule type" value="Genomic_DNA"/>
</dbReference>
<proteinExistence type="predicted"/>
<sequence>MIDPATTTQLRQLYQNLVDQPLWPDDPRYVDLYADPGWAALDPVARLATRIRFSAIESSQLFSGHRGTGKSTQLRKLQRELEGDPTYKVVICDMEDYLPMTDAVDEVDFMLGAAGALSDALVDAGLLGRDSKGDYWTRFVDWLRGQRIDVEQLGLDAKVPVGPGAELRFNVKANLKSDAAFRERVRERMKLHVGAFRAEVHGFAQDCVKWLRAEHGDDTQLVVIYDSIEHLRGITTNERAVAESVEGLFRGHGDALRFPHVHTIYTVPPWLRLHYAGTDGFDSYCQIPCIKVRKRAPDPGGQVQPDPAGLDVLWRVAGKRGDMQWLLRDRAAFDELALACGGYLRDLFRMLTDLTAHAALHGVPVAGDRCRLAIEELRSAYQGFTNRQAVWLQAIEDSGRLDIPDLDDQHTIARFLDTHVLLAYRNGEDWYAVHPVIRELVADRAAAWHRAQRGQAER</sequence>
<gene>
    <name evidence="1" type="ORF">ENSA7_66620</name>
</gene>
<comment type="caution">
    <text evidence="1">The sequence shown here is derived from an EMBL/GenBank/DDBJ whole genome shotgun (WGS) entry which is preliminary data.</text>
</comment>
<evidence type="ECO:0008006" key="3">
    <source>
        <dbReference type="Google" id="ProtNLM"/>
    </source>
</evidence>
<protein>
    <recommendedName>
        <fullName evidence="3">Type II secretory pathway, ATPase PulE/Tfp pilus assembly pathway, ATPase PilB</fullName>
    </recommendedName>
</protein>